<evidence type="ECO:0000313" key="2">
    <source>
        <dbReference type="EMBL" id="OQR87675.1"/>
    </source>
</evidence>
<proteinExistence type="predicted"/>
<dbReference type="InterPro" id="IPR001810">
    <property type="entry name" value="F-box_dom"/>
</dbReference>
<organism evidence="2 3">
    <name type="scientific">Achlya hypogyna</name>
    <name type="common">Oomycete</name>
    <name type="synonym">Protoachlya hypogyna</name>
    <dbReference type="NCBI Taxonomy" id="1202772"/>
    <lineage>
        <taxon>Eukaryota</taxon>
        <taxon>Sar</taxon>
        <taxon>Stramenopiles</taxon>
        <taxon>Oomycota</taxon>
        <taxon>Saprolegniomycetes</taxon>
        <taxon>Saprolegniales</taxon>
        <taxon>Achlyaceae</taxon>
        <taxon>Achlya</taxon>
    </lineage>
</organism>
<name>A0A1V9YPL5_ACHHY</name>
<protein>
    <recommendedName>
        <fullName evidence="1">F-box domain-containing protein</fullName>
    </recommendedName>
</protein>
<accession>A0A1V9YPL5</accession>
<comment type="caution">
    <text evidence="2">The sequence shown here is derived from an EMBL/GenBank/DDBJ whole genome shotgun (WGS) entry which is preliminary data.</text>
</comment>
<dbReference type="Proteomes" id="UP000243579">
    <property type="component" value="Unassembled WGS sequence"/>
</dbReference>
<evidence type="ECO:0000259" key="1">
    <source>
        <dbReference type="PROSITE" id="PS50181"/>
    </source>
</evidence>
<feature type="domain" description="F-box" evidence="1">
    <location>
        <begin position="1"/>
        <end position="47"/>
    </location>
</feature>
<gene>
    <name evidence="2" type="ORF">ACHHYP_08195</name>
</gene>
<dbReference type="AlphaFoldDB" id="A0A1V9YPL5"/>
<dbReference type="Pfam" id="PF00646">
    <property type="entry name" value="F-box"/>
    <property type="match status" value="1"/>
</dbReference>
<reference evidence="2 3" key="1">
    <citation type="journal article" date="2014" name="Genome Biol. Evol.">
        <title>The secreted proteins of Achlya hypogyna and Thraustotheca clavata identify the ancestral oomycete secretome and reveal gene acquisitions by horizontal gene transfer.</title>
        <authorList>
            <person name="Misner I."/>
            <person name="Blouin N."/>
            <person name="Leonard G."/>
            <person name="Richards T.A."/>
            <person name="Lane C.E."/>
        </authorList>
    </citation>
    <scope>NUCLEOTIDE SEQUENCE [LARGE SCALE GENOMIC DNA]</scope>
    <source>
        <strain evidence="2 3">ATCC 48635</strain>
    </source>
</reference>
<dbReference type="SUPFAM" id="SSF81383">
    <property type="entry name" value="F-box domain"/>
    <property type="match status" value="1"/>
</dbReference>
<dbReference type="EMBL" id="JNBR01001427">
    <property type="protein sequence ID" value="OQR87675.1"/>
    <property type="molecule type" value="Genomic_DNA"/>
</dbReference>
<sequence>MLLELPDVCRLRLYGYLEAKDLCRLSCVCNLLRDAKAPPTHDIWRFLFERDILRVPMAVPRTCTLQRRNAFSDLDIDSNNQLDEDTQDASRRSFQSKVASARTSCGVDVDEERKWSIKPMRMLPWPAMYRVCALKAHTLHQDDMRFQEEMRLLQELKRERGRLKEMVGQTKHLKGHDGGRRSAPLSCVKFLNKTTRRLLALPHEASDHSNNGHKAELAHVEDAIREYTSSTFSQRVQLRKDYRKLQGYLLTAKLEMSAPSTSAI</sequence>
<dbReference type="OrthoDB" id="62801at2759"/>
<dbReference type="InterPro" id="IPR036047">
    <property type="entry name" value="F-box-like_dom_sf"/>
</dbReference>
<evidence type="ECO:0000313" key="3">
    <source>
        <dbReference type="Proteomes" id="UP000243579"/>
    </source>
</evidence>
<keyword evidence="3" id="KW-1185">Reference proteome</keyword>
<dbReference type="PROSITE" id="PS50181">
    <property type="entry name" value="FBOX"/>
    <property type="match status" value="1"/>
</dbReference>